<feature type="coiled-coil region" evidence="1">
    <location>
        <begin position="102"/>
        <end position="136"/>
    </location>
</feature>
<dbReference type="AlphaFoldDB" id="A0A518H786"/>
<accession>A0A518H786</accession>
<proteinExistence type="predicted"/>
<keyword evidence="4" id="KW-1185">Reference proteome</keyword>
<dbReference type="RefSeq" id="WP_145273164.1">
    <property type="nucleotide sequence ID" value="NZ_CP036426.1"/>
</dbReference>
<protein>
    <submittedName>
        <fullName evidence="3">Uncharacterized protein</fullName>
    </submittedName>
</protein>
<evidence type="ECO:0000256" key="2">
    <source>
        <dbReference type="SAM" id="MobiDB-lite"/>
    </source>
</evidence>
<dbReference type="OrthoDB" id="252441at2"/>
<organism evidence="3 4">
    <name type="scientific">Tautonia plasticadhaerens</name>
    <dbReference type="NCBI Taxonomy" id="2527974"/>
    <lineage>
        <taxon>Bacteria</taxon>
        <taxon>Pseudomonadati</taxon>
        <taxon>Planctomycetota</taxon>
        <taxon>Planctomycetia</taxon>
        <taxon>Isosphaerales</taxon>
        <taxon>Isosphaeraceae</taxon>
        <taxon>Tautonia</taxon>
    </lineage>
</organism>
<dbReference type="Proteomes" id="UP000317835">
    <property type="component" value="Chromosome"/>
</dbReference>
<feature type="coiled-coil region" evidence="1">
    <location>
        <begin position="16"/>
        <end position="43"/>
    </location>
</feature>
<gene>
    <name evidence="3" type="ORF">ElP_45440</name>
</gene>
<evidence type="ECO:0000313" key="3">
    <source>
        <dbReference type="EMBL" id="QDV36616.1"/>
    </source>
</evidence>
<name>A0A518H786_9BACT</name>
<feature type="region of interest" description="Disordered" evidence="2">
    <location>
        <begin position="271"/>
        <end position="297"/>
    </location>
</feature>
<feature type="region of interest" description="Disordered" evidence="2">
    <location>
        <begin position="364"/>
        <end position="386"/>
    </location>
</feature>
<keyword evidence="1" id="KW-0175">Coiled coil</keyword>
<evidence type="ECO:0000313" key="4">
    <source>
        <dbReference type="Proteomes" id="UP000317835"/>
    </source>
</evidence>
<sequence>MTTGSPLGQLADLLRRVEAKTRTQELIEELELAAEQLRITEEATRAVEDRSRQVRPARQRELELAEGDEVLLKELIRRTAQNRMLMGQEEFREAERLVEISRVEIDRRREEAQSELEEVQDALDVARIELRAALDRYHHVRRELDRLQVPANGYVEQGDRLAQLAEEHFPEFQVRAFAREVEEGTPAFAKLDRREQYSQMRIWIGRLRRFQHAGPGEEERDQLEGVFRRLVSLSKQHEPGYIEAFNRQYVADWEAYIAEARESLRQASEEARRNRELRGEEPAESDHSQAERQESRRLAEQALEHLKALLLIRHDDPKAKADRFRETLSRVVEGYGPPDEELIDVVRGYREWLTGPEFRSLRNALDRYSADEPPADGSPADEATTA</sequence>
<dbReference type="KEGG" id="tpla:ElP_45440"/>
<dbReference type="EMBL" id="CP036426">
    <property type="protein sequence ID" value="QDV36616.1"/>
    <property type="molecule type" value="Genomic_DNA"/>
</dbReference>
<evidence type="ECO:0000256" key="1">
    <source>
        <dbReference type="SAM" id="Coils"/>
    </source>
</evidence>
<reference evidence="3 4" key="1">
    <citation type="submission" date="2019-02" db="EMBL/GenBank/DDBJ databases">
        <title>Deep-cultivation of Planctomycetes and their phenomic and genomic characterization uncovers novel biology.</title>
        <authorList>
            <person name="Wiegand S."/>
            <person name="Jogler M."/>
            <person name="Boedeker C."/>
            <person name="Pinto D."/>
            <person name="Vollmers J."/>
            <person name="Rivas-Marin E."/>
            <person name="Kohn T."/>
            <person name="Peeters S.H."/>
            <person name="Heuer A."/>
            <person name="Rast P."/>
            <person name="Oberbeckmann S."/>
            <person name="Bunk B."/>
            <person name="Jeske O."/>
            <person name="Meyerdierks A."/>
            <person name="Storesund J.E."/>
            <person name="Kallscheuer N."/>
            <person name="Luecker S."/>
            <person name="Lage O.M."/>
            <person name="Pohl T."/>
            <person name="Merkel B.J."/>
            <person name="Hornburger P."/>
            <person name="Mueller R.-W."/>
            <person name="Bruemmer F."/>
            <person name="Labrenz M."/>
            <person name="Spormann A.M."/>
            <person name="Op den Camp H."/>
            <person name="Overmann J."/>
            <person name="Amann R."/>
            <person name="Jetten M.S.M."/>
            <person name="Mascher T."/>
            <person name="Medema M.H."/>
            <person name="Devos D.P."/>
            <person name="Kaster A.-K."/>
            <person name="Ovreas L."/>
            <person name="Rohde M."/>
            <person name="Galperin M.Y."/>
            <person name="Jogler C."/>
        </authorList>
    </citation>
    <scope>NUCLEOTIDE SEQUENCE [LARGE SCALE GENOMIC DNA]</scope>
    <source>
        <strain evidence="3 4">ElP</strain>
    </source>
</reference>